<reference evidence="1 2" key="1">
    <citation type="submission" date="2011-04" db="EMBL/GenBank/DDBJ databases">
        <authorList>
            <person name="Muzny D."/>
            <person name="Qin X."/>
            <person name="Deng J."/>
            <person name="Jiang H."/>
            <person name="Liu Y."/>
            <person name="Qu J."/>
            <person name="Song X.-Z."/>
            <person name="Zhang L."/>
            <person name="Thornton R."/>
            <person name="Coyle M."/>
            <person name="Francisco L."/>
            <person name="Jackson L."/>
            <person name="Javaid M."/>
            <person name="Korchina V."/>
            <person name="Kovar C."/>
            <person name="Mata R."/>
            <person name="Mathew T."/>
            <person name="Ngo R."/>
            <person name="Nguyen L."/>
            <person name="Nguyen N."/>
            <person name="Okwuonu G."/>
            <person name="Ongeri F."/>
            <person name="Pham C."/>
            <person name="Simmons D."/>
            <person name="Wilczek-Boney K."/>
            <person name="Hale W."/>
            <person name="Jakkamsetti A."/>
            <person name="Pham P."/>
            <person name="Ruth R."/>
            <person name="San Lucas F."/>
            <person name="Warren J."/>
            <person name="Zhang J."/>
            <person name="Zhao Z."/>
            <person name="Zhou C."/>
            <person name="Zhu D."/>
            <person name="Lee S."/>
            <person name="Bess C."/>
            <person name="Blankenburg K."/>
            <person name="Forbes L."/>
            <person name="Fu Q."/>
            <person name="Gubbala S."/>
            <person name="Hirani K."/>
            <person name="Jayaseelan J.C."/>
            <person name="Lara F."/>
            <person name="Munidasa M."/>
            <person name="Palculict T."/>
            <person name="Patil S."/>
            <person name="Pu L.-L."/>
            <person name="Saada N."/>
            <person name="Tang L."/>
            <person name="Weissenberger G."/>
            <person name="Zhu Y."/>
            <person name="Hemphill L."/>
            <person name="Shang Y."/>
            <person name="Youmans B."/>
            <person name="Ayvaz T."/>
            <person name="Ross M."/>
            <person name="Santibanez J."/>
            <person name="Aqrawi P."/>
            <person name="Gross S."/>
            <person name="Joshi V."/>
            <person name="Fowler G."/>
            <person name="Nazareth L."/>
            <person name="Reid J."/>
            <person name="Worley K."/>
            <person name="Petrosino J."/>
            <person name="Highlander S."/>
            <person name="Gibbs R."/>
        </authorList>
    </citation>
    <scope>NUCLEOTIDE SEQUENCE [LARGE SCALE GENOMIC DNA]</scope>
    <source>
        <strain evidence="1 2">ATCC 23330</strain>
    </source>
</reference>
<sequence length="39" mass="4764">MPFTDWIFCVILWNKNGWKNGYNYNRFRAKNISKKQPAL</sequence>
<dbReference type="HOGENOM" id="CLU_3311160_0_0_4"/>
<gene>
    <name evidence="1" type="ORF">HMPREF0476_1150</name>
</gene>
<evidence type="ECO:0000313" key="2">
    <source>
        <dbReference type="Proteomes" id="UP000004207"/>
    </source>
</evidence>
<organism evidence="1 2">
    <name type="scientific">Kingella kingae ATCC 23330</name>
    <dbReference type="NCBI Taxonomy" id="887327"/>
    <lineage>
        <taxon>Bacteria</taxon>
        <taxon>Pseudomonadati</taxon>
        <taxon>Pseudomonadota</taxon>
        <taxon>Betaproteobacteria</taxon>
        <taxon>Neisseriales</taxon>
        <taxon>Neisseriaceae</taxon>
        <taxon>Kingella</taxon>
    </lineage>
</organism>
<dbReference type="AlphaFoldDB" id="F5S7G7"/>
<accession>F5S7G7</accession>
<name>F5S7G7_KINKI</name>
<comment type="caution">
    <text evidence="1">The sequence shown here is derived from an EMBL/GenBank/DDBJ whole genome shotgun (WGS) entry which is preliminary data.</text>
</comment>
<proteinExistence type="predicted"/>
<dbReference type="Proteomes" id="UP000004207">
    <property type="component" value="Unassembled WGS sequence"/>
</dbReference>
<dbReference type="EMBL" id="AFHS01000038">
    <property type="protein sequence ID" value="EGK08949.1"/>
    <property type="molecule type" value="Genomic_DNA"/>
</dbReference>
<protein>
    <submittedName>
        <fullName evidence="1">Uncharacterized protein</fullName>
    </submittedName>
</protein>
<evidence type="ECO:0000313" key="1">
    <source>
        <dbReference type="EMBL" id="EGK08949.1"/>
    </source>
</evidence>
<keyword evidence="2" id="KW-1185">Reference proteome</keyword>